<comment type="pathway">
    <text evidence="2 8">Carbohydrate degradation; glycolysis; pyruvate from D-glyceraldehyde 3-phosphate: step 3/5.</text>
</comment>
<dbReference type="InterPro" id="IPR005995">
    <property type="entry name" value="Pgm_bpd_ind"/>
</dbReference>
<accession>A0A9D9GUE4</accession>
<feature type="binding site" evidence="8 11">
    <location>
        <position position="188"/>
    </location>
    <ligand>
        <name>substrate</name>
    </ligand>
</feature>
<keyword evidence="4 8" id="KW-0479">Metal-binding</keyword>
<organism evidence="15 16">
    <name type="scientific">Candidatus Enterousia avistercoris</name>
    <dbReference type="NCBI Taxonomy" id="2840788"/>
    <lineage>
        <taxon>Bacteria</taxon>
        <taxon>Pseudomonadati</taxon>
        <taxon>Pseudomonadota</taxon>
        <taxon>Alphaproteobacteria</taxon>
        <taxon>Candidatus Enterousia</taxon>
    </lineage>
</organism>
<dbReference type="CDD" id="cd16010">
    <property type="entry name" value="iPGM"/>
    <property type="match status" value="1"/>
</dbReference>
<dbReference type="GO" id="GO:0004619">
    <property type="term" value="F:phosphoglycerate mutase activity"/>
    <property type="evidence" value="ECO:0007669"/>
    <property type="project" value="UniProtKB-UniRule"/>
</dbReference>
<dbReference type="HAMAP" id="MF_01038">
    <property type="entry name" value="GpmI"/>
    <property type="match status" value="1"/>
</dbReference>
<feature type="binding site" evidence="8 12">
    <location>
        <position position="425"/>
    </location>
    <ligand>
        <name>Mn(2+)</name>
        <dbReference type="ChEBI" id="CHEBI:29035"/>
        <label>2</label>
    </ligand>
</feature>
<evidence type="ECO:0000256" key="2">
    <source>
        <dbReference type="ARBA" id="ARBA00004798"/>
    </source>
</evidence>
<evidence type="ECO:0000313" key="15">
    <source>
        <dbReference type="EMBL" id="MBO8424882.1"/>
    </source>
</evidence>
<feature type="domain" description="Metalloenzyme" evidence="13">
    <location>
        <begin position="3"/>
        <end position="479"/>
    </location>
</feature>
<keyword evidence="5 8" id="KW-0324">Glycolysis</keyword>
<comment type="cofactor">
    <cofactor evidence="8">
        <name>Mn(2+)</name>
        <dbReference type="ChEBI" id="CHEBI:29035"/>
    </cofactor>
    <text evidence="8">Binds 2 manganese ions per subunit.</text>
</comment>
<feature type="binding site" evidence="8 11">
    <location>
        <position position="118"/>
    </location>
    <ligand>
        <name>substrate</name>
    </ligand>
</feature>
<evidence type="ECO:0000259" key="13">
    <source>
        <dbReference type="Pfam" id="PF01676"/>
    </source>
</evidence>
<feature type="domain" description="BPG-independent PGAM N-terminal" evidence="14">
    <location>
        <begin position="85"/>
        <end position="268"/>
    </location>
</feature>
<evidence type="ECO:0000256" key="11">
    <source>
        <dbReference type="PIRSR" id="PIRSR001492-2"/>
    </source>
</evidence>
<comment type="similarity">
    <text evidence="3 8">Belongs to the BPG-independent phosphoglycerate mutase family.</text>
</comment>
<keyword evidence="7 8" id="KW-0413">Isomerase</keyword>
<dbReference type="InterPro" id="IPR017850">
    <property type="entry name" value="Alkaline_phosphatase_core_sf"/>
</dbReference>
<dbReference type="Gene3D" id="3.40.720.10">
    <property type="entry name" value="Alkaline Phosphatase, subunit A"/>
    <property type="match status" value="1"/>
</dbReference>
<evidence type="ECO:0000256" key="9">
    <source>
        <dbReference type="NCBIfam" id="TIGR01307"/>
    </source>
</evidence>
<dbReference type="GO" id="GO:0006007">
    <property type="term" value="P:glucose catabolic process"/>
    <property type="evidence" value="ECO:0007669"/>
    <property type="project" value="InterPro"/>
</dbReference>
<feature type="binding site" evidence="8 11">
    <location>
        <position position="182"/>
    </location>
    <ligand>
        <name>substrate</name>
    </ligand>
</feature>
<dbReference type="Pfam" id="PF01676">
    <property type="entry name" value="Metalloenzyme"/>
    <property type="match status" value="1"/>
</dbReference>
<gene>
    <name evidence="8" type="primary">gpmI</name>
    <name evidence="15" type="ORF">IAC69_00170</name>
</gene>
<feature type="binding site" evidence="8 12">
    <location>
        <position position="387"/>
    </location>
    <ligand>
        <name>Mn(2+)</name>
        <dbReference type="ChEBI" id="CHEBI:29035"/>
        <label>1</label>
    </ligand>
</feature>
<dbReference type="EC" id="5.4.2.12" evidence="8 9"/>
<feature type="binding site" evidence="8 11">
    <location>
        <position position="318"/>
    </location>
    <ligand>
        <name>substrate</name>
    </ligand>
</feature>
<name>A0A9D9GUE4_9PROT</name>
<feature type="binding site" evidence="8 12">
    <location>
        <position position="424"/>
    </location>
    <ligand>
        <name>Mn(2+)</name>
        <dbReference type="ChEBI" id="CHEBI:29035"/>
        <label>2</label>
    </ligand>
</feature>
<comment type="catalytic activity">
    <reaction evidence="1 8">
        <text>(2R)-2-phosphoglycerate = (2R)-3-phosphoglycerate</text>
        <dbReference type="Rhea" id="RHEA:15901"/>
        <dbReference type="ChEBI" id="CHEBI:58272"/>
        <dbReference type="ChEBI" id="CHEBI:58289"/>
        <dbReference type="EC" id="5.4.2.12"/>
    </reaction>
</comment>
<evidence type="ECO:0000313" key="16">
    <source>
        <dbReference type="Proteomes" id="UP000823630"/>
    </source>
</evidence>
<dbReference type="AlphaFoldDB" id="A0A9D9GUE4"/>
<dbReference type="GO" id="GO:0030145">
    <property type="term" value="F:manganese ion binding"/>
    <property type="evidence" value="ECO:0007669"/>
    <property type="project" value="UniProtKB-UniRule"/>
</dbReference>
<evidence type="ECO:0000256" key="7">
    <source>
        <dbReference type="ARBA" id="ARBA00023235"/>
    </source>
</evidence>
<evidence type="ECO:0000256" key="5">
    <source>
        <dbReference type="ARBA" id="ARBA00023152"/>
    </source>
</evidence>
<evidence type="ECO:0000256" key="4">
    <source>
        <dbReference type="ARBA" id="ARBA00022723"/>
    </source>
</evidence>
<dbReference type="InterPro" id="IPR011258">
    <property type="entry name" value="BPG-indep_PGM_N"/>
</dbReference>
<dbReference type="GO" id="GO:0005737">
    <property type="term" value="C:cytoplasm"/>
    <property type="evidence" value="ECO:0007669"/>
    <property type="project" value="InterPro"/>
</dbReference>
<sequence>MTKPVVLCIMDGVGIAANTPHNAVEMANMPFFHELLNKYPHSQLNASGVAVGLPDGTMGNSEVGHITMGAGRVVNQFLRRFQLENWANNTALRNFIESVRGRGGIVHMAGLMSDGRVHSDVRDMMVIARWVLDAGLKLCIHFIADGRDTPPQSAPKYIELIRESLGAYFADGRAFFGTLTGRYWAMDRNKNMDRTELAFNAIACAQAEYHADTIESGLRDAYARGESDEFIKPTVIDGDVPITANDGFLFGNYRSDRARQIVRAILATGAEMLCFSQYGEGLNEQCPALMPDVSIENTLGDVLAANGKSQLRIAETEKYNHVTYFFDAERNIDFDGEEKILIPSPDVATFDLKPEMSAGEITDALLPQLSKFDVVILNWANGDMVGHTGNQVATIRAMEFLDAQLARLVPAVLELGGTVLITADHGNAEKMWDDKNNLPWTAHTTNPVNFIVVSNDAHVVHNGGLSDIAPTILKLLELPQPSEMTGHSLI</sequence>
<keyword evidence="6 8" id="KW-0464">Manganese</keyword>
<comment type="function">
    <text evidence="8">Catalyzes the interconversion of 2-phosphoglycerate and 3-phosphoglycerate.</text>
</comment>
<dbReference type="InterPro" id="IPR036646">
    <property type="entry name" value="PGAM_B_sf"/>
</dbReference>
<evidence type="ECO:0000256" key="1">
    <source>
        <dbReference type="ARBA" id="ARBA00000370"/>
    </source>
</evidence>
<dbReference type="SUPFAM" id="SSF64158">
    <property type="entry name" value="2,3-Bisphosphoglycerate-independent phosphoglycerate mutase, substrate-binding domain"/>
    <property type="match status" value="1"/>
</dbReference>
<evidence type="ECO:0000256" key="8">
    <source>
        <dbReference type="HAMAP-Rule" id="MF_01038"/>
    </source>
</evidence>
<dbReference type="InterPro" id="IPR006124">
    <property type="entry name" value="Metalloenzyme"/>
</dbReference>
<dbReference type="Gene3D" id="3.40.1450.10">
    <property type="entry name" value="BPG-independent phosphoglycerate mutase, domain B"/>
    <property type="match status" value="1"/>
</dbReference>
<dbReference type="PIRSF" id="PIRSF001492">
    <property type="entry name" value="IPGAM"/>
    <property type="match status" value="1"/>
</dbReference>
<comment type="subunit">
    <text evidence="8">Monomer.</text>
</comment>
<dbReference type="Proteomes" id="UP000823630">
    <property type="component" value="Unassembled WGS sequence"/>
</dbReference>
<evidence type="ECO:0000259" key="14">
    <source>
        <dbReference type="Pfam" id="PF06415"/>
    </source>
</evidence>
<evidence type="ECO:0000256" key="3">
    <source>
        <dbReference type="ARBA" id="ARBA00008819"/>
    </source>
</evidence>
<dbReference type="NCBIfam" id="TIGR01307">
    <property type="entry name" value="pgm_bpd_ind"/>
    <property type="match status" value="1"/>
</dbReference>
<protein>
    <recommendedName>
        <fullName evidence="8 9">2,3-bisphosphoglycerate-independent phosphoglycerate mutase</fullName>
        <shortName evidence="8">BPG-independent PGAM</shortName>
        <shortName evidence="8">Phosphoglyceromutase</shortName>
        <shortName evidence="8">iPGM</shortName>
        <ecNumber evidence="8 9">5.4.2.12</ecNumber>
    </recommendedName>
</protein>
<evidence type="ECO:0000256" key="6">
    <source>
        <dbReference type="ARBA" id="ARBA00023211"/>
    </source>
</evidence>
<evidence type="ECO:0000256" key="10">
    <source>
        <dbReference type="PIRSR" id="PIRSR001492-1"/>
    </source>
</evidence>
<feature type="binding site" evidence="8 12">
    <location>
        <position position="383"/>
    </location>
    <ligand>
        <name>Mn(2+)</name>
        <dbReference type="ChEBI" id="CHEBI:29035"/>
        <label>1</label>
    </ligand>
</feature>
<reference evidence="15" key="2">
    <citation type="journal article" date="2021" name="PeerJ">
        <title>Extensive microbial diversity within the chicken gut microbiome revealed by metagenomics and culture.</title>
        <authorList>
            <person name="Gilroy R."/>
            <person name="Ravi A."/>
            <person name="Getino M."/>
            <person name="Pursley I."/>
            <person name="Horton D.L."/>
            <person name="Alikhan N.F."/>
            <person name="Baker D."/>
            <person name="Gharbi K."/>
            <person name="Hall N."/>
            <person name="Watson M."/>
            <person name="Adriaenssens E.M."/>
            <person name="Foster-Nyarko E."/>
            <person name="Jarju S."/>
            <person name="Secka A."/>
            <person name="Antonio M."/>
            <person name="Oren A."/>
            <person name="Chaudhuri R.R."/>
            <person name="La Ragione R."/>
            <person name="Hildebrand F."/>
            <person name="Pallen M.J."/>
        </authorList>
    </citation>
    <scope>NUCLEOTIDE SEQUENCE</scope>
    <source>
        <strain evidence="15">8207</strain>
    </source>
</reference>
<reference evidence="15" key="1">
    <citation type="submission" date="2020-10" db="EMBL/GenBank/DDBJ databases">
        <authorList>
            <person name="Gilroy R."/>
        </authorList>
    </citation>
    <scope>NUCLEOTIDE SEQUENCE</scope>
    <source>
        <strain evidence="15">8207</strain>
    </source>
</reference>
<dbReference type="PANTHER" id="PTHR31637">
    <property type="entry name" value="2,3-BISPHOSPHOGLYCERATE-INDEPENDENT PHOSPHOGLYCERATE MUTASE"/>
    <property type="match status" value="1"/>
</dbReference>
<feature type="binding site" evidence="8 11">
    <location>
        <begin position="254"/>
        <end position="257"/>
    </location>
    <ligand>
        <name>substrate</name>
    </ligand>
</feature>
<dbReference type="EMBL" id="JADINC010000005">
    <property type="protein sequence ID" value="MBO8424882.1"/>
    <property type="molecule type" value="Genomic_DNA"/>
</dbReference>
<comment type="caution">
    <text evidence="15">The sequence shown here is derived from an EMBL/GenBank/DDBJ whole genome shotgun (WGS) entry which is preliminary data.</text>
</comment>
<dbReference type="PANTHER" id="PTHR31637:SF0">
    <property type="entry name" value="2,3-BISPHOSPHOGLYCERATE-INDEPENDENT PHOSPHOGLYCERATE MUTASE"/>
    <property type="match status" value="1"/>
</dbReference>
<dbReference type="Pfam" id="PF06415">
    <property type="entry name" value="iPGM_N"/>
    <property type="match status" value="1"/>
</dbReference>
<feature type="binding site" evidence="8 12">
    <location>
        <position position="61"/>
    </location>
    <ligand>
        <name>Mn(2+)</name>
        <dbReference type="ChEBI" id="CHEBI:29035"/>
        <label>2</label>
    </ligand>
</feature>
<proteinExistence type="inferred from homology"/>
<dbReference type="GO" id="GO:0006096">
    <property type="term" value="P:glycolytic process"/>
    <property type="evidence" value="ECO:0007669"/>
    <property type="project" value="UniProtKB-UniRule"/>
</dbReference>
<dbReference type="SUPFAM" id="SSF53649">
    <property type="entry name" value="Alkaline phosphatase-like"/>
    <property type="match status" value="1"/>
</dbReference>
<feature type="binding site" evidence="8 12">
    <location>
        <position position="11"/>
    </location>
    <ligand>
        <name>Mn(2+)</name>
        <dbReference type="ChEBI" id="CHEBI:29035"/>
        <label>2</label>
    </ligand>
</feature>
<evidence type="ECO:0000256" key="12">
    <source>
        <dbReference type="PIRSR" id="PIRSR001492-3"/>
    </source>
</evidence>
<feature type="binding site" evidence="8 11">
    <location>
        <begin position="147"/>
        <end position="148"/>
    </location>
    <ligand>
        <name>substrate</name>
    </ligand>
</feature>
<feature type="active site" description="Phosphoserine intermediate" evidence="8 10">
    <location>
        <position position="61"/>
    </location>
</feature>
<feature type="binding site" evidence="8 12">
    <location>
        <position position="443"/>
    </location>
    <ligand>
        <name>Mn(2+)</name>
        <dbReference type="ChEBI" id="CHEBI:29035"/>
        <label>1</label>
    </ligand>
</feature>